<keyword evidence="1 3" id="KW-0732">Signal</keyword>
<comment type="caution">
    <text evidence="5">The sequence shown here is derived from an EMBL/GenBank/DDBJ whole genome shotgun (WGS) entry which is preliminary data.</text>
</comment>
<protein>
    <recommendedName>
        <fullName evidence="4">Yeast cell wall synthesis Kre9/Knh1-like N-terminal domain-containing protein</fullName>
    </recommendedName>
</protein>
<feature type="compositionally biased region" description="Low complexity" evidence="2">
    <location>
        <begin position="123"/>
        <end position="151"/>
    </location>
</feature>
<feature type="chain" id="PRO_5046853628" description="Yeast cell wall synthesis Kre9/Knh1-like N-terminal domain-containing protein" evidence="3">
    <location>
        <begin position="18"/>
        <end position="260"/>
    </location>
</feature>
<dbReference type="EMBL" id="JBBXMP010000010">
    <property type="protein sequence ID" value="KAL0069877.1"/>
    <property type="molecule type" value="Genomic_DNA"/>
</dbReference>
<accession>A0ABR3A920</accession>
<keyword evidence="6" id="KW-1185">Reference proteome</keyword>
<feature type="compositionally biased region" description="Polar residues" evidence="2">
    <location>
        <begin position="152"/>
        <end position="188"/>
    </location>
</feature>
<evidence type="ECO:0000313" key="6">
    <source>
        <dbReference type="Proteomes" id="UP001437256"/>
    </source>
</evidence>
<dbReference type="Proteomes" id="UP001437256">
    <property type="component" value="Unassembled WGS sequence"/>
</dbReference>
<feature type="signal peptide" evidence="3">
    <location>
        <begin position="1"/>
        <end position="17"/>
    </location>
</feature>
<proteinExistence type="predicted"/>
<feature type="region of interest" description="Disordered" evidence="2">
    <location>
        <begin position="119"/>
        <end position="233"/>
    </location>
</feature>
<evidence type="ECO:0000259" key="4">
    <source>
        <dbReference type="Pfam" id="PF10342"/>
    </source>
</evidence>
<sequence length="260" mass="26502">MFLTLTTLFLYASIAIASPLVPRIVFNPKIISPDANTVWEVGTTQTVKWDPTGLPLDTLTGQVVLGHLEGSDPNEHLQLNPPLAKGFLIKDGEVTITIPDVPSRKDYIVVVFGDSGNASPKFTINNPGSGTNNSGNNTAASSTASATSVGTLPSTTISDPIPISGTTITGNPSTLTEVPTSVTQMSSLPTNTAPTNSASTTQLTTATSETSTGSTTSSATGADGTSAGSSGTNGNAAGKLTIKQSYPLIALSFALSVFIL</sequence>
<feature type="compositionally biased region" description="Low complexity" evidence="2">
    <location>
        <begin position="189"/>
        <end position="233"/>
    </location>
</feature>
<dbReference type="InterPro" id="IPR018466">
    <property type="entry name" value="Kre9/Knh1-like_N"/>
</dbReference>
<evidence type="ECO:0000256" key="3">
    <source>
        <dbReference type="SAM" id="SignalP"/>
    </source>
</evidence>
<reference evidence="5 6" key="1">
    <citation type="submission" date="2024-05" db="EMBL/GenBank/DDBJ databases">
        <title>A draft genome resource for the thread blight pathogen Marasmius tenuissimus strain MS-2.</title>
        <authorList>
            <person name="Yulfo-Soto G.E."/>
            <person name="Baruah I.K."/>
            <person name="Amoako-Attah I."/>
            <person name="Bukari Y."/>
            <person name="Meinhardt L.W."/>
            <person name="Bailey B.A."/>
            <person name="Cohen S.P."/>
        </authorList>
    </citation>
    <scope>NUCLEOTIDE SEQUENCE [LARGE SCALE GENOMIC DNA]</scope>
    <source>
        <strain evidence="5 6">MS-2</strain>
    </source>
</reference>
<name>A0ABR3A920_9AGAR</name>
<evidence type="ECO:0000256" key="1">
    <source>
        <dbReference type="ARBA" id="ARBA00022729"/>
    </source>
</evidence>
<organism evidence="5 6">
    <name type="scientific">Marasmius tenuissimus</name>
    <dbReference type="NCBI Taxonomy" id="585030"/>
    <lineage>
        <taxon>Eukaryota</taxon>
        <taxon>Fungi</taxon>
        <taxon>Dikarya</taxon>
        <taxon>Basidiomycota</taxon>
        <taxon>Agaricomycotina</taxon>
        <taxon>Agaricomycetes</taxon>
        <taxon>Agaricomycetidae</taxon>
        <taxon>Agaricales</taxon>
        <taxon>Marasmiineae</taxon>
        <taxon>Marasmiaceae</taxon>
        <taxon>Marasmius</taxon>
    </lineage>
</organism>
<evidence type="ECO:0000313" key="5">
    <source>
        <dbReference type="EMBL" id="KAL0069877.1"/>
    </source>
</evidence>
<evidence type="ECO:0000256" key="2">
    <source>
        <dbReference type="SAM" id="MobiDB-lite"/>
    </source>
</evidence>
<feature type="domain" description="Yeast cell wall synthesis Kre9/Knh1-like N-terminal" evidence="4">
    <location>
        <begin position="32"/>
        <end position="124"/>
    </location>
</feature>
<gene>
    <name evidence="5" type="ORF">AAF712_003147</name>
</gene>
<dbReference type="Pfam" id="PF10342">
    <property type="entry name" value="Kre9_KNH"/>
    <property type="match status" value="1"/>
</dbReference>